<proteinExistence type="predicted"/>
<evidence type="ECO:0000313" key="3">
    <source>
        <dbReference type="Proteomes" id="UP001445335"/>
    </source>
</evidence>
<gene>
    <name evidence="2" type="ORF">WJX81_003527</name>
</gene>
<feature type="compositionally biased region" description="Low complexity" evidence="1">
    <location>
        <begin position="96"/>
        <end position="111"/>
    </location>
</feature>
<protein>
    <submittedName>
        <fullName evidence="2">Uncharacterized protein</fullName>
    </submittedName>
</protein>
<organism evidence="2 3">
    <name type="scientific">Elliptochloris bilobata</name>
    <dbReference type="NCBI Taxonomy" id="381761"/>
    <lineage>
        <taxon>Eukaryota</taxon>
        <taxon>Viridiplantae</taxon>
        <taxon>Chlorophyta</taxon>
        <taxon>core chlorophytes</taxon>
        <taxon>Trebouxiophyceae</taxon>
        <taxon>Trebouxiophyceae incertae sedis</taxon>
        <taxon>Elliptochloris clade</taxon>
        <taxon>Elliptochloris</taxon>
    </lineage>
</organism>
<name>A0AAW1RFR7_9CHLO</name>
<dbReference type="Proteomes" id="UP001445335">
    <property type="component" value="Unassembled WGS sequence"/>
</dbReference>
<comment type="caution">
    <text evidence="2">The sequence shown here is derived from an EMBL/GenBank/DDBJ whole genome shotgun (WGS) entry which is preliminary data.</text>
</comment>
<reference evidence="2 3" key="1">
    <citation type="journal article" date="2024" name="Nat. Commun.">
        <title>Phylogenomics reveals the evolutionary origins of lichenization in chlorophyte algae.</title>
        <authorList>
            <person name="Puginier C."/>
            <person name="Libourel C."/>
            <person name="Otte J."/>
            <person name="Skaloud P."/>
            <person name="Haon M."/>
            <person name="Grisel S."/>
            <person name="Petersen M."/>
            <person name="Berrin J.G."/>
            <person name="Delaux P.M."/>
            <person name="Dal Grande F."/>
            <person name="Keller J."/>
        </authorList>
    </citation>
    <scope>NUCLEOTIDE SEQUENCE [LARGE SCALE GENOMIC DNA]</scope>
    <source>
        <strain evidence="2 3">SAG 245.80</strain>
    </source>
</reference>
<dbReference type="AlphaFoldDB" id="A0AAW1RFR7"/>
<accession>A0AAW1RFR7</accession>
<evidence type="ECO:0000256" key="1">
    <source>
        <dbReference type="SAM" id="MobiDB-lite"/>
    </source>
</evidence>
<feature type="region of interest" description="Disordered" evidence="1">
    <location>
        <begin position="78"/>
        <end position="113"/>
    </location>
</feature>
<dbReference type="EMBL" id="JALJOU010000041">
    <property type="protein sequence ID" value="KAK9832510.1"/>
    <property type="molecule type" value="Genomic_DNA"/>
</dbReference>
<keyword evidence="3" id="KW-1185">Reference proteome</keyword>
<evidence type="ECO:0000313" key="2">
    <source>
        <dbReference type="EMBL" id="KAK9832510.1"/>
    </source>
</evidence>
<sequence length="125" mass="13116">MPLTALPTTHPLPPLARIVAQLPTSSAKIAARRRVSNAVGSESLAQQCPLAGFLRDNITFTRKEFVSYSERRRLELEAEDRQAVEAAPSLGAQQQSAGGTPGSPAGAGAAADEQSVKDLLKLLPG</sequence>